<keyword evidence="3" id="KW-1185">Reference proteome</keyword>
<accession>A0A1Y1ZRM7</accession>
<feature type="compositionally biased region" description="Polar residues" evidence="1">
    <location>
        <begin position="15"/>
        <end position="32"/>
    </location>
</feature>
<name>A0A1Y1ZRM7_9PLEO</name>
<dbReference type="Proteomes" id="UP000193144">
    <property type="component" value="Unassembled WGS sequence"/>
</dbReference>
<dbReference type="AlphaFoldDB" id="A0A1Y1ZRM7"/>
<reference evidence="2 3" key="1">
    <citation type="submission" date="2016-07" db="EMBL/GenBank/DDBJ databases">
        <title>Pervasive Adenine N6-methylation of Active Genes in Fungi.</title>
        <authorList>
            <consortium name="DOE Joint Genome Institute"/>
            <person name="Mondo S.J."/>
            <person name="Dannebaum R.O."/>
            <person name="Kuo R.C."/>
            <person name="Labutti K."/>
            <person name="Haridas S."/>
            <person name="Kuo A."/>
            <person name="Salamov A."/>
            <person name="Ahrendt S.R."/>
            <person name="Lipzen A."/>
            <person name="Sullivan W."/>
            <person name="Andreopoulos W.B."/>
            <person name="Clum A."/>
            <person name="Lindquist E."/>
            <person name="Daum C."/>
            <person name="Ramamoorthy G.K."/>
            <person name="Gryganskyi A."/>
            <person name="Culley D."/>
            <person name="Magnuson J.K."/>
            <person name="James T.Y."/>
            <person name="O'Malley M.A."/>
            <person name="Stajich J.E."/>
            <person name="Spatafora J.W."/>
            <person name="Visel A."/>
            <person name="Grigoriev I.V."/>
        </authorList>
    </citation>
    <scope>NUCLEOTIDE SEQUENCE [LARGE SCALE GENOMIC DNA]</scope>
    <source>
        <strain evidence="2 3">CBS 115471</strain>
    </source>
</reference>
<gene>
    <name evidence="2" type="ORF">BCR34DRAFT_613650</name>
</gene>
<feature type="compositionally biased region" description="Low complexity" evidence="1">
    <location>
        <begin position="155"/>
        <end position="167"/>
    </location>
</feature>
<feature type="region of interest" description="Disordered" evidence="1">
    <location>
        <begin position="15"/>
        <end position="197"/>
    </location>
</feature>
<feature type="region of interest" description="Disordered" evidence="1">
    <location>
        <begin position="304"/>
        <end position="340"/>
    </location>
</feature>
<evidence type="ECO:0000313" key="3">
    <source>
        <dbReference type="Proteomes" id="UP000193144"/>
    </source>
</evidence>
<organism evidence="2 3">
    <name type="scientific">Clohesyomyces aquaticus</name>
    <dbReference type="NCBI Taxonomy" id="1231657"/>
    <lineage>
        <taxon>Eukaryota</taxon>
        <taxon>Fungi</taxon>
        <taxon>Dikarya</taxon>
        <taxon>Ascomycota</taxon>
        <taxon>Pezizomycotina</taxon>
        <taxon>Dothideomycetes</taxon>
        <taxon>Pleosporomycetidae</taxon>
        <taxon>Pleosporales</taxon>
        <taxon>Lindgomycetaceae</taxon>
        <taxon>Clohesyomyces</taxon>
    </lineage>
</organism>
<sequence>MNQYTKYHMGAFITLNTPSTSSSQTCGRSPANTPHLRGTPNKPASRNSQTPGIQHSNLSPLRTNFSPPRSVALAMPTPPTTPRHLCQRNRAPTSTPSTPNRPTNPLSPRMKAVAETSISDISPLTLLSTPARPALSPMSPSRDRESRTRAKGRKPTSTPTPTTTPKSAAQLQSTIQGPIPTSNGGIGATPDPSTPSLSPIPPEIKLLTCPTCLKTSLRIVSPIIHPNGKLSRPCHMCSSCFADFAEKERRFRQKTSFVSFPRLMEDRGEGEGEGEGGESGIGKPLAGNRNGSWGLGEKVMGLFMGGRGSSRDQSEASTERSCSARGSEFIEGEGRGVLGC</sequence>
<dbReference type="EMBL" id="MCFA01000046">
    <property type="protein sequence ID" value="ORY12922.1"/>
    <property type="molecule type" value="Genomic_DNA"/>
</dbReference>
<feature type="region of interest" description="Disordered" evidence="1">
    <location>
        <begin position="266"/>
        <end position="289"/>
    </location>
</feature>
<protein>
    <submittedName>
        <fullName evidence="2">Uncharacterized protein</fullName>
    </submittedName>
</protein>
<evidence type="ECO:0000313" key="2">
    <source>
        <dbReference type="EMBL" id="ORY12922.1"/>
    </source>
</evidence>
<comment type="caution">
    <text evidence="2">The sequence shown here is derived from an EMBL/GenBank/DDBJ whole genome shotgun (WGS) entry which is preliminary data.</text>
</comment>
<feature type="compositionally biased region" description="Polar residues" evidence="1">
    <location>
        <begin position="42"/>
        <end position="67"/>
    </location>
</feature>
<feature type="compositionally biased region" description="Polar residues" evidence="1">
    <location>
        <begin position="169"/>
        <end position="183"/>
    </location>
</feature>
<proteinExistence type="predicted"/>
<evidence type="ECO:0000256" key="1">
    <source>
        <dbReference type="SAM" id="MobiDB-lite"/>
    </source>
</evidence>
<feature type="compositionally biased region" description="Low complexity" evidence="1">
    <location>
        <begin position="88"/>
        <end position="109"/>
    </location>
</feature>
<feature type="compositionally biased region" description="Polar residues" evidence="1">
    <location>
        <begin position="116"/>
        <end position="128"/>
    </location>
</feature>
<feature type="compositionally biased region" description="Basic and acidic residues" evidence="1">
    <location>
        <begin position="309"/>
        <end position="318"/>
    </location>
</feature>